<feature type="domain" description="Transglutaminase-like" evidence="1">
    <location>
        <begin position="178"/>
        <end position="242"/>
    </location>
</feature>
<evidence type="ECO:0000259" key="1">
    <source>
        <dbReference type="SMART" id="SM00460"/>
    </source>
</evidence>
<dbReference type="Proteomes" id="UP001163152">
    <property type="component" value="Chromosome"/>
</dbReference>
<dbReference type="InterPro" id="IPR002931">
    <property type="entry name" value="Transglutaminase-like"/>
</dbReference>
<dbReference type="KEGG" id="tsin:OXH18_19805"/>
<sequence>MHYQITHRIIYTYDRPVLLAPHSIRMQPRCDVTQRLHQFSLTIEPEPKRSVDNLDLDGNAVTRVWFPDEPITSLTIEAMSQVETRRTNPFDYLLEPWAVRLPIDYPVSLLDRLHPYLTGQFSRLSGGGDSAAVQLAQEVWEATSGNVVSFLSELADRIYTQCGYRLRDNGDALPAGITWRQKSGSCRDYAVLFTEVCRAVGLAARFVSGYQEGDVESDDRHLHAWTEVYLPGAGWRGYDPTQGLATADAHIALVACPTSHQTAPVSGTLKQAAGVSSQMRYNLKITKIDGETG</sequence>
<evidence type="ECO:0000313" key="2">
    <source>
        <dbReference type="EMBL" id="WAL59395.1"/>
    </source>
</evidence>
<reference evidence="2" key="1">
    <citation type="submission" date="2022-12" db="EMBL/GenBank/DDBJ databases">
        <title>Polyphasic identification of a Novel Hot-Spring Cyanobacterium Ocullathermofonsia sinensis gen nov. sp. nov. and Genomic Insights on its Adaptations to the Thermal Habitat.</title>
        <authorList>
            <person name="Daroch M."/>
            <person name="Tang J."/>
            <person name="Jiang Y."/>
        </authorList>
    </citation>
    <scope>NUCLEOTIDE SEQUENCE</scope>
    <source>
        <strain evidence="2">PKUAC-SCTA174</strain>
    </source>
</reference>
<dbReference type="EMBL" id="CP113797">
    <property type="protein sequence ID" value="WAL59395.1"/>
    <property type="molecule type" value="Genomic_DNA"/>
</dbReference>
<dbReference type="InterPro" id="IPR013589">
    <property type="entry name" value="Bac_transglu_N"/>
</dbReference>
<keyword evidence="3" id="KW-1185">Reference proteome</keyword>
<dbReference type="SMART" id="SM00460">
    <property type="entry name" value="TGc"/>
    <property type="match status" value="1"/>
</dbReference>
<name>A0A9E8ZA69_9CYAN</name>
<dbReference type="AlphaFoldDB" id="A0A9E8ZA69"/>
<dbReference type="Gene3D" id="3.10.620.30">
    <property type="match status" value="1"/>
</dbReference>
<dbReference type="RefSeq" id="WP_268609190.1">
    <property type="nucleotide sequence ID" value="NZ_CP113797.1"/>
</dbReference>
<evidence type="ECO:0000313" key="3">
    <source>
        <dbReference type="Proteomes" id="UP001163152"/>
    </source>
</evidence>
<dbReference type="PANTHER" id="PTHR33490">
    <property type="entry name" value="BLR5614 PROTEIN-RELATED"/>
    <property type="match status" value="1"/>
</dbReference>
<protein>
    <submittedName>
        <fullName evidence="2">Transglutaminase family protein</fullName>
    </submittedName>
</protein>
<gene>
    <name evidence="2" type="ORF">OXH18_19805</name>
</gene>
<dbReference type="PANTHER" id="PTHR33490:SF1">
    <property type="entry name" value="SLL1233 PROTEIN"/>
    <property type="match status" value="1"/>
</dbReference>
<dbReference type="InterPro" id="IPR038765">
    <property type="entry name" value="Papain-like_cys_pep_sf"/>
</dbReference>
<accession>A0A9E8ZA69</accession>
<proteinExistence type="predicted"/>
<dbReference type="Pfam" id="PF08379">
    <property type="entry name" value="Bact_transglu_N"/>
    <property type="match status" value="1"/>
</dbReference>
<dbReference type="Pfam" id="PF01841">
    <property type="entry name" value="Transglut_core"/>
    <property type="match status" value="1"/>
</dbReference>
<dbReference type="SUPFAM" id="SSF54001">
    <property type="entry name" value="Cysteine proteinases"/>
    <property type="match status" value="1"/>
</dbReference>
<organism evidence="2 3">
    <name type="scientific">Thermocoleostomius sinensis A174</name>
    <dbReference type="NCBI Taxonomy" id="2016057"/>
    <lineage>
        <taxon>Bacteria</taxon>
        <taxon>Bacillati</taxon>
        <taxon>Cyanobacteriota</taxon>
        <taxon>Cyanophyceae</taxon>
        <taxon>Oculatellales</taxon>
        <taxon>Oculatellaceae</taxon>
        <taxon>Thermocoleostomius</taxon>
    </lineage>
</organism>